<dbReference type="SUPFAM" id="SSF52788">
    <property type="entry name" value="Phosphotyrosine protein phosphatases I"/>
    <property type="match status" value="1"/>
</dbReference>
<dbReference type="EC" id="3.1.3.48" evidence="2"/>
<feature type="active site" evidence="6">
    <location>
        <position position="28"/>
    </location>
</feature>
<keyword evidence="9" id="KW-1185">Reference proteome</keyword>
<evidence type="ECO:0000313" key="8">
    <source>
        <dbReference type="EMBL" id="PZX24725.1"/>
    </source>
</evidence>
<dbReference type="InterPro" id="IPR036196">
    <property type="entry name" value="Ptyr_pPase_sf"/>
</dbReference>
<protein>
    <recommendedName>
        <fullName evidence="2">protein-tyrosine-phosphatase</fullName>
        <ecNumber evidence="2">3.1.3.48</ecNumber>
    </recommendedName>
</protein>
<reference evidence="8" key="1">
    <citation type="submission" date="2018-06" db="EMBL/GenBank/DDBJ databases">
        <title>Genomic Encyclopedia of Type Strains, Phase IV (KMG-V): Genome sequencing to study the core and pangenomes of soil and plant-associated prokaryotes.</title>
        <authorList>
            <person name="Whitman W."/>
        </authorList>
    </citation>
    <scope>NUCLEOTIDE SEQUENCE [LARGE SCALE GENOMIC DNA]</scope>
    <source>
        <strain evidence="8">MLR2-44</strain>
    </source>
</reference>
<evidence type="ECO:0000256" key="2">
    <source>
        <dbReference type="ARBA" id="ARBA00013064"/>
    </source>
</evidence>
<name>A0A2W7NSE7_9BURK</name>
<sequence>MLQAPPLISDEAAMIRSILVVCLGNRCRSPMAADLLRQALPDCRIGSAGLAPPVGAGADPRVIRLLAKDGLDLAAHRARELDDAMVDDADLVLVMDSEQREWLEQRFPRARGKTFRLCEAAQADIPDPYGGSQAMFLIVLGLIREGVQAWTAQIQSEAQATRYGEAT</sequence>
<dbReference type="InterPro" id="IPR017867">
    <property type="entry name" value="Tyr_phospatase_low_mol_wt"/>
</dbReference>
<gene>
    <name evidence="8" type="ORF">C7416_109128</name>
</gene>
<dbReference type="GO" id="GO:0004725">
    <property type="term" value="F:protein tyrosine phosphatase activity"/>
    <property type="evidence" value="ECO:0007669"/>
    <property type="project" value="UniProtKB-EC"/>
</dbReference>
<dbReference type="EMBL" id="QKZN01000009">
    <property type="protein sequence ID" value="PZX24725.1"/>
    <property type="molecule type" value="Genomic_DNA"/>
</dbReference>
<feature type="active site" description="Proton donor" evidence="6">
    <location>
        <position position="127"/>
    </location>
</feature>
<feature type="domain" description="Phosphotyrosine protein phosphatase I" evidence="7">
    <location>
        <begin position="16"/>
        <end position="153"/>
    </location>
</feature>
<evidence type="ECO:0000313" key="9">
    <source>
        <dbReference type="Proteomes" id="UP000249638"/>
    </source>
</evidence>
<evidence type="ECO:0000256" key="5">
    <source>
        <dbReference type="ARBA" id="ARBA00051722"/>
    </source>
</evidence>
<comment type="caution">
    <text evidence="8">The sequence shown here is derived from an EMBL/GenBank/DDBJ whole genome shotgun (WGS) entry which is preliminary data.</text>
</comment>
<dbReference type="Pfam" id="PF01451">
    <property type="entry name" value="LMWPc"/>
    <property type="match status" value="1"/>
</dbReference>
<evidence type="ECO:0000256" key="3">
    <source>
        <dbReference type="ARBA" id="ARBA00022801"/>
    </source>
</evidence>
<dbReference type="Gene3D" id="3.40.50.2300">
    <property type="match status" value="1"/>
</dbReference>
<accession>A0A2W7NSE7</accession>
<dbReference type="PRINTS" id="PR00719">
    <property type="entry name" value="LMWPTPASE"/>
</dbReference>
<evidence type="ECO:0000256" key="4">
    <source>
        <dbReference type="ARBA" id="ARBA00022912"/>
    </source>
</evidence>
<evidence type="ECO:0000259" key="7">
    <source>
        <dbReference type="SMART" id="SM00226"/>
    </source>
</evidence>
<organism evidence="8 9">
    <name type="scientific">Cupriavidus phytorum</name>
    <dbReference type="NCBI Taxonomy" id="3024399"/>
    <lineage>
        <taxon>Bacteria</taxon>
        <taxon>Pseudomonadati</taxon>
        <taxon>Pseudomonadota</taxon>
        <taxon>Betaproteobacteria</taxon>
        <taxon>Burkholderiales</taxon>
        <taxon>Burkholderiaceae</taxon>
        <taxon>Cupriavidus</taxon>
    </lineage>
</organism>
<dbReference type="AlphaFoldDB" id="A0A2W7NSE7"/>
<comment type="catalytic activity">
    <reaction evidence="5">
        <text>O-phospho-L-tyrosyl-[protein] + H2O = L-tyrosyl-[protein] + phosphate</text>
        <dbReference type="Rhea" id="RHEA:10684"/>
        <dbReference type="Rhea" id="RHEA-COMP:10136"/>
        <dbReference type="Rhea" id="RHEA-COMP:20101"/>
        <dbReference type="ChEBI" id="CHEBI:15377"/>
        <dbReference type="ChEBI" id="CHEBI:43474"/>
        <dbReference type="ChEBI" id="CHEBI:46858"/>
        <dbReference type="ChEBI" id="CHEBI:61978"/>
        <dbReference type="EC" id="3.1.3.48"/>
    </reaction>
</comment>
<dbReference type="PANTHER" id="PTHR11717:SF31">
    <property type="entry name" value="LOW MOLECULAR WEIGHT PROTEIN-TYROSINE-PHOSPHATASE ETP-RELATED"/>
    <property type="match status" value="1"/>
</dbReference>
<keyword evidence="4" id="KW-0904">Protein phosphatase</keyword>
<dbReference type="Proteomes" id="UP000249638">
    <property type="component" value="Unassembled WGS sequence"/>
</dbReference>
<dbReference type="PANTHER" id="PTHR11717">
    <property type="entry name" value="LOW MOLECULAR WEIGHT PROTEIN TYROSINE PHOSPHATASE"/>
    <property type="match status" value="1"/>
</dbReference>
<dbReference type="InterPro" id="IPR050438">
    <property type="entry name" value="LMW_PTPase"/>
</dbReference>
<dbReference type="CDD" id="cd16343">
    <property type="entry name" value="LMWPTP"/>
    <property type="match status" value="1"/>
</dbReference>
<proteinExistence type="inferred from homology"/>
<comment type="similarity">
    <text evidence="1">Belongs to the low molecular weight phosphotyrosine protein phosphatase family.</text>
</comment>
<dbReference type="InterPro" id="IPR023485">
    <property type="entry name" value="Ptyr_pPase"/>
</dbReference>
<feature type="active site" description="Nucleophile" evidence="6">
    <location>
        <position position="22"/>
    </location>
</feature>
<evidence type="ECO:0000256" key="1">
    <source>
        <dbReference type="ARBA" id="ARBA00011063"/>
    </source>
</evidence>
<keyword evidence="3" id="KW-0378">Hydrolase</keyword>
<dbReference type="SMART" id="SM00226">
    <property type="entry name" value="LMWPc"/>
    <property type="match status" value="1"/>
</dbReference>
<evidence type="ECO:0000256" key="6">
    <source>
        <dbReference type="PIRSR" id="PIRSR617867-1"/>
    </source>
</evidence>